<keyword evidence="1" id="KW-0472">Membrane</keyword>
<keyword evidence="1" id="KW-0812">Transmembrane</keyword>
<evidence type="ECO:0000259" key="2">
    <source>
        <dbReference type="Pfam" id="PF14501"/>
    </source>
</evidence>
<evidence type="ECO:0000313" key="4">
    <source>
        <dbReference type="Proteomes" id="UP000664357"/>
    </source>
</evidence>
<feature type="transmembrane region" description="Helical" evidence="1">
    <location>
        <begin position="154"/>
        <end position="175"/>
    </location>
</feature>
<name>A0ABV0EUF1_9ENTE</name>
<dbReference type="SUPFAM" id="SSF55874">
    <property type="entry name" value="ATPase domain of HSP90 chaperone/DNA topoisomerase II/histidine kinase"/>
    <property type="match status" value="1"/>
</dbReference>
<reference evidence="3 4" key="2">
    <citation type="submission" date="2024-02" db="EMBL/GenBank/DDBJ databases">
        <title>The Genome Sequence of Enterococcus sp. DIV0159.</title>
        <authorList>
            <person name="Earl A."/>
            <person name="Manson A."/>
            <person name="Gilmore M."/>
            <person name="Sanders J."/>
            <person name="Shea T."/>
            <person name="Howe W."/>
            <person name="Livny J."/>
            <person name="Cuomo C."/>
            <person name="Neafsey D."/>
            <person name="Birren B."/>
        </authorList>
    </citation>
    <scope>NUCLEOTIDE SEQUENCE [LARGE SCALE GENOMIC DNA]</scope>
    <source>
        <strain evidence="3 4">665A</strain>
    </source>
</reference>
<dbReference type="GO" id="GO:0016301">
    <property type="term" value="F:kinase activity"/>
    <property type="evidence" value="ECO:0007669"/>
    <property type="project" value="UniProtKB-KW"/>
</dbReference>
<comment type="caution">
    <text evidence="3">The sequence shown here is derived from an EMBL/GenBank/DDBJ whole genome shotgun (WGS) entry which is preliminary data.</text>
</comment>
<feature type="transmembrane region" description="Helical" evidence="1">
    <location>
        <begin position="7"/>
        <end position="27"/>
    </location>
</feature>
<keyword evidence="3" id="KW-0808">Transferase</keyword>
<keyword evidence="1" id="KW-1133">Transmembrane helix</keyword>
<evidence type="ECO:0000313" key="3">
    <source>
        <dbReference type="EMBL" id="MEO1772249.1"/>
    </source>
</evidence>
<dbReference type="InterPro" id="IPR032834">
    <property type="entry name" value="NatK-like_C"/>
</dbReference>
<keyword evidence="3" id="KW-0418">Kinase</keyword>
<feature type="transmembrane region" description="Helical" evidence="1">
    <location>
        <begin position="33"/>
        <end position="64"/>
    </location>
</feature>
<protein>
    <submittedName>
        <fullName evidence="3">Two-component system, LytTR family, sensor histidine kinase AgrC</fullName>
    </submittedName>
</protein>
<feature type="transmembrane region" description="Helical" evidence="1">
    <location>
        <begin position="116"/>
        <end position="134"/>
    </location>
</feature>
<dbReference type="PANTHER" id="PTHR40448:SF1">
    <property type="entry name" value="TWO-COMPONENT SENSOR HISTIDINE KINASE"/>
    <property type="match status" value="1"/>
</dbReference>
<feature type="domain" description="Sensor histidine kinase NatK-like C-terminal" evidence="2">
    <location>
        <begin position="322"/>
        <end position="423"/>
    </location>
</feature>
<dbReference type="Pfam" id="PF14501">
    <property type="entry name" value="HATPase_c_5"/>
    <property type="match status" value="1"/>
</dbReference>
<dbReference type="Gene3D" id="3.30.565.10">
    <property type="entry name" value="Histidine kinase-like ATPase, C-terminal domain"/>
    <property type="match status" value="1"/>
</dbReference>
<dbReference type="RefSeq" id="WP_207701852.1">
    <property type="nucleotide sequence ID" value="NZ_JAFREL020000004.1"/>
</dbReference>
<organism evidence="3 4">
    <name type="scientific">Candidatus Enterococcus ferrettii</name>
    <dbReference type="NCBI Taxonomy" id="2815324"/>
    <lineage>
        <taxon>Bacteria</taxon>
        <taxon>Bacillati</taxon>
        <taxon>Bacillota</taxon>
        <taxon>Bacilli</taxon>
        <taxon>Lactobacillales</taxon>
        <taxon>Enterococcaceae</taxon>
        <taxon>Enterococcus</taxon>
    </lineage>
</organism>
<dbReference type="EMBL" id="JAFREL020000004">
    <property type="protein sequence ID" value="MEO1772249.1"/>
    <property type="molecule type" value="Genomic_DNA"/>
</dbReference>
<gene>
    <name evidence="3" type="ORF">JZO67_004231</name>
</gene>
<proteinExistence type="predicted"/>
<sequence length="425" mass="50064">MSPNNSMAIYTLNYLVILWTIIDRTFISRKSTYLVTLFLFVTFLVAFLTDDLYTVINFYFLYLIEFLMMRYYLSNWLAPAMVLFLQYALTSFIRLITYYMPSFYVPTITMTTPVELTTMAVFQCLLLLIAAYLLKRADKKYGVLSSLREMPHTYLFPGLCIFTLFLILVTLHTYLYLYDRFYITLLLLMLLFSITLLIITYYTFKNKNYQQNSYLKALRLSMNEEKQNYELAREYRHDFRGILLGLKEYINAEDFIGAKEFLDQTIQDSDNYLQEYRFVQLASIKNAAIRGLLSDFVKRCDSREVYLELKIKDQGNPSPISQIDLVRSVSIVLNNAFEACLLEQDQYVYITLENTSAQWQLEVKNPSTTPISNTADLMMKNYSTKQNHNGLGLYNLKKITNKYANFFSMIHLEPDQFTIRLNIFK</sequence>
<keyword evidence="4" id="KW-1185">Reference proteome</keyword>
<feature type="transmembrane region" description="Helical" evidence="1">
    <location>
        <begin position="76"/>
        <end position="96"/>
    </location>
</feature>
<dbReference type="InterPro" id="IPR036890">
    <property type="entry name" value="HATPase_C_sf"/>
</dbReference>
<accession>A0ABV0EUF1</accession>
<dbReference type="PANTHER" id="PTHR40448">
    <property type="entry name" value="TWO-COMPONENT SENSOR HISTIDINE KINASE"/>
    <property type="match status" value="1"/>
</dbReference>
<evidence type="ECO:0000256" key="1">
    <source>
        <dbReference type="SAM" id="Phobius"/>
    </source>
</evidence>
<reference evidence="3 4" key="1">
    <citation type="submission" date="2021-03" db="EMBL/GenBank/DDBJ databases">
        <authorList>
            <person name="Gilmore M.S."/>
            <person name="Schwartzman J."/>
            <person name="Van Tyne D."/>
            <person name="Martin M."/>
            <person name="Earl A.M."/>
            <person name="Manson A.L."/>
            <person name="Straub T."/>
            <person name="Salamzade R."/>
            <person name="Saavedra J."/>
            <person name="Lebreton F."/>
            <person name="Prichula J."/>
            <person name="Schaufler K."/>
            <person name="Gaca A."/>
            <person name="Sgardioli B."/>
            <person name="Wagenaar J."/>
            <person name="Strong T."/>
        </authorList>
    </citation>
    <scope>NUCLEOTIDE SEQUENCE [LARGE SCALE GENOMIC DNA]</scope>
    <source>
        <strain evidence="3 4">665A</strain>
    </source>
</reference>
<dbReference type="Proteomes" id="UP000664357">
    <property type="component" value="Unassembled WGS sequence"/>
</dbReference>
<feature type="transmembrane region" description="Helical" evidence="1">
    <location>
        <begin position="181"/>
        <end position="204"/>
    </location>
</feature>